<proteinExistence type="predicted"/>
<organism evidence="2 3">
    <name type="scientific">Aromia moschata</name>
    <dbReference type="NCBI Taxonomy" id="1265417"/>
    <lineage>
        <taxon>Eukaryota</taxon>
        <taxon>Metazoa</taxon>
        <taxon>Ecdysozoa</taxon>
        <taxon>Arthropoda</taxon>
        <taxon>Hexapoda</taxon>
        <taxon>Insecta</taxon>
        <taxon>Pterygota</taxon>
        <taxon>Neoptera</taxon>
        <taxon>Endopterygota</taxon>
        <taxon>Coleoptera</taxon>
        <taxon>Polyphaga</taxon>
        <taxon>Cucujiformia</taxon>
        <taxon>Chrysomeloidea</taxon>
        <taxon>Cerambycidae</taxon>
        <taxon>Cerambycinae</taxon>
        <taxon>Callichromatini</taxon>
        <taxon>Aromia</taxon>
    </lineage>
</organism>
<feature type="region of interest" description="Disordered" evidence="1">
    <location>
        <begin position="36"/>
        <end position="69"/>
    </location>
</feature>
<protein>
    <recommendedName>
        <fullName evidence="4">DUF4817 domain-containing protein</fullName>
    </recommendedName>
</protein>
<evidence type="ECO:0000313" key="2">
    <source>
        <dbReference type="EMBL" id="KAJ8961388.1"/>
    </source>
</evidence>
<sequence>MTISSRHALMFNDLYPNRSPINQSTVSRVAKEFQVTGTVKDSPKSGRPKTATRGDKALDILPSARENPI</sequence>
<gene>
    <name evidence="2" type="ORF">NQ318_014633</name>
</gene>
<evidence type="ECO:0000313" key="3">
    <source>
        <dbReference type="Proteomes" id="UP001162162"/>
    </source>
</evidence>
<reference evidence="2" key="1">
    <citation type="journal article" date="2023" name="Insect Mol. Biol.">
        <title>Genome sequencing provides insights into the evolution of gene families encoding plant cell wall-degrading enzymes in longhorned beetles.</title>
        <authorList>
            <person name="Shin N.R."/>
            <person name="Okamura Y."/>
            <person name="Kirsch R."/>
            <person name="Pauchet Y."/>
        </authorList>
    </citation>
    <scope>NUCLEOTIDE SEQUENCE</scope>
    <source>
        <strain evidence="2">AMC_N1</strain>
    </source>
</reference>
<dbReference type="Proteomes" id="UP001162162">
    <property type="component" value="Unassembled WGS sequence"/>
</dbReference>
<evidence type="ECO:0008006" key="4">
    <source>
        <dbReference type="Google" id="ProtNLM"/>
    </source>
</evidence>
<accession>A0AAV8ZDI2</accession>
<name>A0AAV8ZDI2_9CUCU</name>
<dbReference type="EMBL" id="JAPWTK010000005">
    <property type="protein sequence ID" value="KAJ8961388.1"/>
    <property type="molecule type" value="Genomic_DNA"/>
</dbReference>
<comment type="caution">
    <text evidence="2">The sequence shown here is derived from an EMBL/GenBank/DDBJ whole genome shotgun (WGS) entry which is preliminary data.</text>
</comment>
<dbReference type="AlphaFoldDB" id="A0AAV8ZDI2"/>
<keyword evidence="3" id="KW-1185">Reference proteome</keyword>
<evidence type="ECO:0000256" key="1">
    <source>
        <dbReference type="SAM" id="MobiDB-lite"/>
    </source>
</evidence>